<dbReference type="Proteomes" id="UP001501175">
    <property type="component" value="Unassembled WGS sequence"/>
</dbReference>
<name>A0ABP8N4A0_9BACT</name>
<dbReference type="RefSeq" id="WP_345244968.1">
    <property type="nucleotide sequence ID" value="NZ_BAABHD010000031.1"/>
</dbReference>
<proteinExistence type="predicted"/>
<keyword evidence="2" id="KW-1185">Reference proteome</keyword>
<sequence length="184" mass="21136">MTSAIPTPPYEKSVFINCPFDDTYKPLFQAIVFTVQVCGFFPRCALETTDASHVRLQKIMTIIEECKYGIHDVSLSDGRLNMPLELGMFIGCREYGRSKQRHKQYMVFEGKAYSSKSYLSDLGGQDPMSHDNDYSKVIEGVRDWLTDKVPDPRLIPHAEHIIKQYEAFRVALLCRPMIVSQAYR</sequence>
<dbReference type="EMBL" id="BAABHD010000031">
    <property type="protein sequence ID" value="GAA4459344.1"/>
    <property type="molecule type" value="Genomic_DNA"/>
</dbReference>
<comment type="caution">
    <text evidence="1">The sequence shown here is derived from an EMBL/GenBank/DDBJ whole genome shotgun (WGS) entry which is preliminary data.</text>
</comment>
<evidence type="ECO:0000313" key="1">
    <source>
        <dbReference type="EMBL" id="GAA4459344.1"/>
    </source>
</evidence>
<protein>
    <submittedName>
        <fullName evidence="1">Uncharacterized protein</fullName>
    </submittedName>
</protein>
<evidence type="ECO:0000313" key="2">
    <source>
        <dbReference type="Proteomes" id="UP001501175"/>
    </source>
</evidence>
<accession>A0ABP8N4A0</accession>
<gene>
    <name evidence="1" type="ORF">GCM10023189_32910</name>
</gene>
<organism evidence="1 2">
    <name type="scientific">Nibrella saemangeumensis</name>
    <dbReference type="NCBI Taxonomy" id="1084526"/>
    <lineage>
        <taxon>Bacteria</taxon>
        <taxon>Pseudomonadati</taxon>
        <taxon>Bacteroidota</taxon>
        <taxon>Cytophagia</taxon>
        <taxon>Cytophagales</taxon>
        <taxon>Spirosomataceae</taxon>
        <taxon>Nibrella</taxon>
    </lineage>
</organism>
<reference evidence="2" key="1">
    <citation type="journal article" date="2019" name="Int. J. Syst. Evol. Microbiol.">
        <title>The Global Catalogue of Microorganisms (GCM) 10K type strain sequencing project: providing services to taxonomists for standard genome sequencing and annotation.</title>
        <authorList>
            <consortium name="The Broad Institute Genomics Platform"/>
            <consortium name="The Broad Institute Genome Sequencing Center for Infectious Disease"/>
            <person name="Wu L."/>
            <person name="Ma J."/>
        </authorList>
    </citation>
    <scope>NUCLEOTIDE SEQUENCE [LARGE SCALE GENOMIC DNA]</scope>
    <source>
        <strain evidence="2">JCM 17927</strain>
    </source>
</reference>